<dbReference type="PROSITE" id="PS50966">
    <property type="entry name" value="ZF_SWIM"/>
    <property type="match status" value="1"/>
</dbReference>
<dbReference type="EMBL" id="JBDJPC010000001">
    <property type="protein sequence ID" value="KAL1517433.1"/>
    <property type="molecule type" value="Genomic_DNA"/>
</dbReference>
<reference evidence="3 4" key="1">
    <citation type="submission" date="2024-05" db="EMBL/GenBank/DDBJ databases">
        <title>Genetic variation in Jamaican populations of the coffee berry borer (Hypothenemus hampei).</title>
        <authorList>
            <person name="Errbii M."/>
            <person name="Myrie A."/>
        </authorList>
    </citation>
    <scope>NUCLEOTIDE SEQUENCE [LARGE SCALE GENOMIC DNA]</scope>
    <source>
        <strain evidence="3">JA-Hopewell-2020-01-JO</strain>
        <tissue evidence="3">Whole body</tissue>
    </source>
</reference>
<proteinExistence type="predicted"/>
<dbReference type="PANTHER" id="PTHR39953">
    <property type="entry name" value="RE54151P"/>
    <property type="match status" value="1"/>
</dbReference>
<protein>
    <recommendedName>
        <fullName evidence="2">SWIM-type domain-containing protein</fullName>
    </recommendedName>
</protein>
<dbReference type="PANTHER" id="PTHR39953:SF1">
    <property type="entry name" value="RE54151P"/>
    <property type="match status" value="1"/>
</dbReference>
<evidence type="ECO:0000313" key="4">
    <source>
        <dbReference type="Proteomes" id="UP001566132"/>
    </source>
</evidence>
<name>A0ABD1FFN0_HYPHA</name>
<evidence type="ECO:0000256" key="1">
    <source>
        <dbReference type="PROSITE-ProRule" id="PRU00325"/>
    </source>
</evidence>
<organism evidence="3 4">
    <name type="scientific">Hypothenemus hampei</name>
    <name type="common">Coffee berry borer</name>
    <dbReference type="NCBI Taxonomy" id="57062"/>
    <lineage>
        <taxon>Eukaryota</taxon>
        <taxon>Metazoa</taxon>
        <taxon>Ecdysozoa</taxon>
        <taxon>Arthropoda</taxon>
        <taxon>Hexapoda</taxon>
        <taxon>Insecta</taxon>
        <taxon>Pterygota</taxon>
        <taxon>Neoptera</taxon>
        <taxon>Endopterygota</taxon>
        <taxon>Coleoptera</taxon>
        <taxon>Polyphaga</taxon>
        <taxon>Cucujiformia</taxon>
        <taxon>Curculionidae</taxon>
        <taxon>Scolytinae</taxon>
        <taxon>Hypothenemus</taxon>
    </lineage>
</organism>
<feature type="domain" description="SWIM-type" evidence="2">
    <location>
        <begin position="61"/>
        <end position="98"/>
    </location>
</feature>
<comment type="caution">
    <text evidence="3">The sequence shown here is derived from an EMBL/GenBank/DDBJ whole genome shotgun (WGS) entry which is preliminary data.</text>
</comment>
<sequence length="181" mass="21255">MENHVIKFHFIAQFFSGNNRLLLRGENAYTNRHVTKFFMDKDVTPALIKAEVKPSMKNTPYTVEISYDFDDGVVSVYCTCPRGQLQCHHMAAVLYHGHYHVSSTDLTCKWNQPRNNKENDEIIKLADVYPPKKRFTAVNRSNTEEEIKHFRKRIRPHKLCGILMVTETRTNYRCNSIHCRH</sequence>
<keyword evidence="1" id="KW-0479">Metal-binding</keyword>
<dbReference type="Pfam" id="PF04434">
    <property type="entry name" value="SWIM"/>
    <property type="match status" value="1"/>
</dbReference>
<keyword evidence="1" id="KW-0863">Zinc-finger</keyword>
<keyword evidence="4" id="KW-1185">Reference proteome</keyword>
<dbReference type="Proteomes" id="UP001566132">
    <property type="component" value="Unassembled WGS sequence"/>
</dbReference>
<evidence type="ECO:0000313" key="3">
    <source>
        <dbReference type="EMBL" id="KAL1517433.1"/>
    </source>
</evidence>
<accession>A0ABD1FFN0</accession>
<dbReference type="InterPro" id="IPR007527">
    <property type="entry name" value="Znf_SWIM"/>
</dbReference>
<dbReference type="GO" id="GO:0008270">
    <property type="term" value="F:zinc ion binding"/>
    <property type="evidence" value="ECO:0007669"/>
    <property type="project" value="UniProtKB-KW"/>
</dbReference>
<dbReference type="AlphaFoldDB" id="A0ABD1FFN0"/>
<gene>
    <name evidence="3" type="ORF">ABEB36_001198</name>
</gene>
<evidence type="ECO:0000259" key="2">
    <source>
        <dbReference type="PROSITE" id="PS50966"/>
    </source>
</evidence>
<keyword evidence="1" id="KW-0862">Zinc</keyword>